<protein>
    <submittedName>
        <fullName evidence="2">Uncharacterized protein</fullName>
    </submittedName>
</protein>
<evidence type="ECO:0000313" key="2">
    <source>
        <dbReference type="EMBL" id="SIQ23486.1"/>
    </source>
</evidence>
<dbReference type="EMBL" id="FTMP01000002">
    <property type="protein sequence ID" value="SIQ23486.1"/>
    <property type="molecule type" value="Genomic_DNA"/>
</dbReference>
<evidence type="ECO:0000313" key="3">
    <source>
        <dbReference type="Proteomes" id="UP000185841"/>
    </source>
</evidence>
<keyword evidence="1" id="KW-0732">Signal</keyword>
<organism evidence="2 3">
    <name type="scientific">Aquipseudomonas alcaligenes</name>
    <name type="common">Pseudomonas alcaligenes</name>
    <dbReference type="NCBI Taxonomy" id="43263"/>
    <lineage>
        <taxon>Bacteria</taxon>
        <taxon>Pseudomonadati</taxon>
        <taxon>Pseudomonadota</taxon>
        <taxon>Gammaproteobacteria</taxon>
        <taxon>Pseudomonadales</taxon>
        <taxon>Pseudomonadaceae</taxon>
        <taxon>Aquipseudomonas</taxon>
    </lineage>
</organism>
<feature type="signal peptide" evidence="1">
    <location>
        <begin position="1"/>
        <end position="19"/>
    </location>
</feature>
<evidence type="ECO:0000256" key="1">
    <source>
        <dbReference type="SAM" id="SignalP"/>
    </source>
</evidence>
<dbReference type="Proteomes" id="UP000185841">
    <property type="component" value="Unassembled WGS sequence"/>
</dbReference>
<feature type="chain" id="PRO_5012703895" evidence="1">
    <location>
        <begin position="20"/>
        <end position="81"/>
    </location>
</feature>
<dbReference type="RefSeq" id="WP_076425966.1">
    <property type="nucleotide sequence ID" value="NZ_FTMP01000002.1"/>
</dbReference>
<reference evidence="2 3" key="1">
    <citation type="submission" date="2017-01" db="EMBL/GenBank/DDBJ databases">
        <authorList>
            <person name="Mah S.A."/>
            <person name="Swanson W.J."/>
            <person name="Moy G.W."/>
            <person name="Vacquier V.D."/>
        </authorList>
    </citation>
    <scope>NUCLEOTIDE SEQUENCE [LARGE SCALE GENOMIC DNA]</scope>
    <source>
        <strain evidence="2 3">RU36E</strain>
    </source>
</reference>
<sequence length="81" mass="8821">MRRTALMLAAALLSTPVFAMHCPQEMAKVDALLKSDPPADTEVLAEVQRLRAEGEQLHKSGNHAESVKVLEEALNLLQASE</sequence>
<accession>A0A1N6R4C3</accession>
<name>A0A1N6R4C3_AQUAC</name>
<gene>
    <name evidence="2" type="ORF">SAMN05878282_102835</name>
</gene>
<dbReference type="AlphaFoldDB" id="A0A1N6R4C3"/>
<proteinExistence type="predicted"/>